<evidence type="ECO:0000256" key="1">
    <source>
        <dbReference type="ARBA" id="ARBA00004651"/>
    </source>
</evidence>
<dbReference type="GO" id="GO:0015190">
    <property type="term" value="F:L-leucine transmembrane transporter activity"/>
    <property type="evidence" value="ECO:0007669"/>
    <property type="project" value="TreeGrafter"/>
</dbReference>
<dbReference type="PANTHER" id="PTHR11795">
    <property type="entry name" value="BRANCHED-CHAIN AMINO ACID TRANSPORT SYSTEM PERMEASE PROTEIN LIVH"/>
    <property type="match status" value="1"/>
</dbReference>
<dbReference type="InterPro" id="IPR052157">
    <property type="entry name" value="BCAA_transport_permease"/>
</dbReference>
<accession>A0A1V5SZS7</accession>
<proteinExistence type="inferred from homology"/>
<protein>
    <submittedName>
        <fullName evidence="11">High-affinity branched-chain amino acid transport system permease protein LivH</fullName>
    </submittedName>
</protein>
<evidence type="ECO:0000256" key="6">
    <source>
        <dbReference type="ARBA" id="ARBA00022970"/>
    </source>
</evidence>
<comment type="similarity">
    <text evidence="9">Belongs to the binding-protein-dependent transport system permease family. LivHM subfamily.</text>
</comment>
<organism evidence="11">
    <name type="scientific">Candidatus Atribacter allofermentans</name>
    <dbReference type="NCBI Taxonomy" id="1852833"/>
    <lineage>
        <taxon>Bacteria</taxon>
        <taxon>Pseudomonadati</taxon>
        <taxon>Atribacterota</taxon>
        <taxon>Atribacteria</taxon>
        <taxon>Atribacterales</taxon>
        <taxon>Atribacteraceae</taxon>
        <taxon>Atribacter</taxon>
    </lineage>
</organism>
<dbReference type="GO" id="GO:0005304">
    <property type="term" value="F:L-valine transmembrane transporter activity"/>
    <property type="evidence" value="ECO:0007669"/>
    <property type="project" value="TreeGrafter"/>
</dbReference>
<keyword evidence="4" id="KW-0997">Cell inner membrane</keyword>
<dbReference type="Proteomes" id="UP000485569">
    <property type="component" value="Unassembled WGS sequence"/>
</dbReference>
<dbReference type="Pfam" id="PF02653">
    <property type="entry name" value="BPD_transp_2"/>
    <property type="match status" value="1"/>
</dbReference>
<feature type="transmembrane region" description="Helical" evidence="10">
    <location>
        <begin position="144"/>
        <end position="170"/>
    </location>
</feature>
<feature type="transmembrane region" description="Helical" evidence="10">
    <location>
        <begin position="274"/>
        <end position="291"/>
    </location>
</feature>
<reference evidence="11" key="1">
    <citation type="submission" date="2017-02" db="EMBL/GenBank/DDBJ databases">
        <title>Delving into the versatile metabolic prowess of the omnipresent phylum Bacteroidetes.</title>
        <authorList>
            <person name="Nobu M.K."/>
            <person name="Mei R."/>
            <person name="Narihiro T."/>
            <person name="Kuroda K."/>
            <person name="Liu W.-T."/>
        </authorList>
    </citation>
    <scope>NUCLEOTIDE SEQUENCE</scope>
    <source>
        <strain evidence="11">ADurb.Bin276</strain>
    </source>
</reference>
<dbReference type="GO" id="GO:0005886">
    <property type="term" value="C:plasma membrane"/>
    <property type="evidence" value="ECO:0007669"/>
    <property type="project" value="UniProtKB-SubCell"/>
</dbReference>
<evidence type="ECO:0000256" key="8">
    <source>
        <dbReference type="ARBA" id="ARBA00023136"/>
    </source>
</evidence>
<feature type="transmembrane region" description="Helical" evidence="10">
    <location>
        <begin position="65"/>
        <end position="89"/>
    </location>
</feature>
<evidence type="ECO:0000256" key="2">
    <source>
        <dbReference type="ARBA" id="ARBA00022448"/>
    </source>
</evidence>
<dbReference type="InterPro" id="IPR001851">
    <property type="entry name" value="ABC_transp_permease"/>
</dbReference>
<dbReference type="AlphaFoldDB" id="A0A1V5SZS7"/>
<feature type="transmembrane region" description="Helical" evidence="10">
    <location>
        <begin position="237"/>
        <end position="262"/>
    </location>
</feature>
<keyword evidence="7 10" id="KW-1133">Transmembrane helix</keyword>
<evidence type="ECO:0000256" key="10">
    <source>
        <dbReference type="SAM" id="Phobius"/>
    </source>
</evidence>
<keyword evidence="3" id="KW-1003">Cell membrane</keyword>
<dbReference type="GO" id="GO:1903806">
    <property type="term" value="P:L-isoleucine import across plasma membrane"/>
    <property type="evidence" value="ECO:0007669"/>
    <property type="project" value="TreeGrafter"/>
</dbReference>
<keyword evidence="5 10" id="KW-0812">Transmembrane</keyword>
<dbReference type="EMBL" id="MWBQ01000042">
    <property type="protein sequence ID" value="OQA60025.1"/>
    <property type="molecule type" value="Genomic_DNA"/>
</dbReference>
<keyword evidence="6" id="KW-0029">Amino-acid transport</keyword>
<comment type="subcellular location">
    <subcellularLocation>
        <location evidence="1">Cell membrane</location>
        <topology evidence="1">Multi-pass membrane protein</topology>
    </subcellularLocation>
</comment>
<name>A0A1V5SZS7_9BACT</name>
<evidence type="ECO:0000313" key="11">
    <source>
        <dbReference type="EMBL" id="OQA60025.1"/>
    </source>
</evidence>
<feature type="transmembrane region" description="Helical" evidence="10">
    <location>
        <begin position="12"/>
        <end position="30"/>
    </location>
</feature>
<comment type="caution">
    <text evidence="11">The sequence shown here is derived from an EMBL/GenBank/DDBJ whole genome shotgun (WGS) entry which is preliminary data.</text>
</comment>
<gene>
    <name evidence="11" type="primary">livH_3</name>
    <name evidence="11" type="ORF">BWY41_00723</name>
</gene>
<dbReference type="GO" id="GO:0015188">
    <property type="term" value="F:L-isoleucine transmembrane transporter activity"/>
    <property type="evidence" value="ECO:0007669"/>
    <property type="project" value="TreeGrafter"/>
</dbReference>
<feature type="transmembrane region" description="Helical" evidence="10">
    <location>
        <begin position="101"/>
        <end position="124"/>
    </location>
</feature>
<evidence type="ECO:0000256" key="7">
    <source>
        <dbReference type="ARBA" id="ARBA00022989"/>
    </source>
</evidence>
<feature type="transmembrane region" description="Helical" evidence="10">
    <location>
        <begin position="42"/>
        <end position="59"/>
    </location>
</feature>
<dbReference type="PANTHER" id="PTHR11795:SF371">
    <property type="entry name" value="HIGH-AFFINITY BRANCHED-CHAIN AMINO ACID TRANSPORT SYSTEM PERMEASE PROTEIN LIVH"/>
    <property type="match status" value="1"/>
</dbReference>
<dbReference type="GO" id="GO:0015808">
    <property type="term" value="P:L-alanine transport"/>
    <property type="evidence" value="ECO:0007669"/>
    <property type="project" value="TreeGrafter"/>
</dbReference>
<keyword evidence="2" id="KW-0813">Transport</keyword>
<evidence type="ECO:0000256" key="3">
    <source>
        <dbReference type="ARBA" id="ARBA00022475"/>
    </source>
</evidence>
<dbReference type="CDD" id="cd06582">
    <property type="entry name" value="TM_PBP1_LivH_like"/>
    <property type="match status" value="1"/>
</dbReference>
<keyword evidence="8 10" id="KW-0472">Membrane</keyword>
<evidence type="ECO:0000256" key="9">
    <source>
        <dbReference type="ARBA" id="ARBA00037998"/>
    </source>
</evidence>
<dbReference type="GO" id="GO:0042941">
    <property type="term" value="P:D-alanine transmembrane transport"/>
    <property type="evidence" value="ECO:0007669"/>
    <property type="project" value="TreeGrafter"/>
</dbReference>
<dbReference type="GO" id="GO:0015192">
    <property type="term" value="F:L-phenylalanine transmembrane transporter activity"/>
    <property type="evidence" value="ECO:0007669"/>
    <property type="project" value="TreeGrafter"/>
</dbReference>
<evidence type="ECO:0000256" key="4">
    <source>
        <dbReference type="ARBA" id="ARBA00022519"/>
    </source>
</evidence>
<evidence type="ECO:0000256" key="5">
    <source>
        <dbReference type="ARBA" id="ARBA00022692"/>
    </source>
</evidence>
<sequence length="305" mass="33095">MGIFFEQLLNGLTIGSFYALVALGYSMVYGVMKLINFAHGDLFAFGSYVGYTILIWGSGRITQIFGIWGGMAVTLLITFITVAIAGILVEKAAYRPVYPAGRLPLVVSALGMSIFIQNGIMAVWGPRFQAYPSEVVPSAAFDFFGIHITLLKVFILFFSFFLMAVIYYIVEKTTFGAAVRAAALDRETATMLGIDIRKVIFFVFALGPALGGMAGVMNGMYYRSIQFNMGWNYGLKAFTATILGGIGNIPGAMIGGLLLGIMESLFAGYFPSGGAWKDGFIFIVLILVLIWRPTGLIGEKIAEKV</sequence>
<feature type="transmembrane region" description="Helical" evidence="10">
    <location>
        <begin position="199"/>
        <end position="217"/>
    </location>
</feature>